<accession>A0A3N5Y3L6</accession>
<reference evidence="1 2" key="1">
    <citation type="submission" date="2018-11" db="EMBL/GenBank/DDBJ databases">
        <authorList>
            <person name="Ye M.-Q."/>
            <person name="Du Z.-J."/>
        </authorList>
    </citation>
    <scope>NUCLEOTIDE SEQUENCE [LARGE SCALE GENOMIC DNA]</scope>
    <source>
        <strain evidence="1 2">U0105</strain>
    </source>
</reference>
<protein>
    <submittedName>
        <fullName evidence="1">Uncharacterized protein</fullName>
    </submittedName>
</protein>
<comment type="caution">
    <text evidence="1">The sequence shown here is derived from an EMBL/GenBank/DDBJ whole genome shotgun (WGS) entry which is preliminary data.</text>
</comment>
<dbReference type="EMBL" id="RPOK01000002">
    <property type="protein sequence ID" value="RPJ67426.1"/>
    <property type="molecule type" value="Genomic_DNA"/>
</dbReference>
<evidence type="ECO:0000313" key="1">
    <source>
        <dbReference type="EMBL" id="RPJ67426.1"/>
    </source>
</evidence>
<name>A0A3N5Y3L6_9ALTE</name>
<dbReference type="AlphaFoldDB" id="A0A3N5Y3L6"/>
<sequence length="204" mass="23621">MCFEDILDPALSNISDAEICNLAYDDTFGLENPSVRRRALPKPCDLIVDVHKVHSFVRHNTNRGKDQFNYPSSCSPKVFVFGDYKQTQFLLDIGVNKSIFYHSGIFLNESTWLAFKDLNQNNNVRGPSSPVHIRLYEQPYMNTVESFFTSWVEILRRHWYANNDVLYSENDAKATMFMKELSAYSQKVELYQMVMTSDESLKSA</sequence>
<proteinExistence type="predicted"/>
<dbReference type="RefSeq" id="WP_124027326.1">
    <property type="nucleotide sequence ID" value="NZ_JBHRSN010000015.1"/>
</dbReference>
<organism evidence="1 2">
    <name type="scientific">Alteromonas sediminis</name>
    <dbReference type="NCBI Taxonomy" id="2259342"/>
    <lineage>
        <taxon>Bacteria</taxon>
        <taxon>Pseudomonadati</taxon>
        <taxon>Pseudomonadota</taxon>
        <taxon>Gammaproteobacteria</taxon>
        <taxon>Alteromonadales</taxon>
        <taxon>Alteromonadaceae</taxon>
        <taxon>Alteromonas/Salinimonas group</taxon>
        <taxon>Alteromonas</taxon>
    </lineage>
</organism>
<dbReference type="Proteomes" id="UP000275281">
    <property type="component" value="Unassembled WGS sequence"/>
</dbReference>
<evidence type="ECO:0000313" key="2">
    <source>
        <dbReference type="Proteomes" id="UP000275281"/>
    </source>
</evidence>
<gene>
    <name evidence="1" type="ORF">DRW07_07855</name>
</gene>
<keyword evidence="2" id="KW-1185">Reference proteome</keyword>